<evidence type="ECO:0000256" key="5">
    <source>
        <dbReference type="SAM" id="SignalP"/>
    </source>
</evidence>
<keyword evidence="4" id="KW-1133">Transmembrane helix</keyword>
<dbReference type="Pfam" id="PF00431">
    <property type="entry name" value="CUB"/>
    <property type="match status" value="1"/>
</dbReference>
<feature type="domain" description="CUB" evidence="6">
    <location>
        <begin position="79"/>
        <end position="192"/>
    </location>
</feature>
<dbReference type="SUPFAM" id="SSF49854">
    <property type="entry name" value="Spermadhesin, CUB domain"/>
    <property type="match status" value="2"/>
</dbReference>
<feature type="transmembrane region" description="Helical" evidence="4">
    <location>
        <begin position="401"/>
        <end position="422"/>
    </location>
</feature>
<dbReference type="InterPro" id="IPR035914">
    <property type="entry name" value="Sperma_CUB_dom_sf"/>
</dbReference>
<dbReference type="GeneID" id="106052383"/>
<dbReference type="InterPro" id="IPR000859">
    <property type="entry name" value="CUB_dom"/>
</dbReference>
<feature type="chain" id="PRO_5040821757" evidence="5">
    <location>
        <begin position="26"/>
        <end position="428"/>
    </location>
</feature>
<proteinExistence type="predicted"/>
<sequence length="428" mass="48790">MEQLIRTSIIRIFIMLMLVIGLNRAEQLLCQSKVLTKKDYGKSCSYHSECETGICSNLKCSCDNLFFYDNCSQTCIKNCNNSLYYSESSNQAAGLIVSADSVNPPGTKCLWQIYGWPGSYLTLVIEIIDMNPHENVTNWVNVLSTRSQLLTREESLKRHFPRTLAAESGDLRVYYSTTFSGYKGLRASYYIYDFKAVLTNSSGYIISPGFPNFYEENRNYTWLISGKIGQVVTLRILNISLHCPHDFVNMYDRNHIVDPPLASLCERGSTFNITSTTHNVFINFRTDGIDSRKKGFVAYYSIHGQYGDYCTSADQCPVGLVCNATNKCDCSKSEKYDLKYKICKKALIHGKPCGVNSEGYCLLFLECIPDSKGVFRCLCPDHTYFDIDKCHPSKFKGVFHVYIYLYIYMCVCLCECICVYAIKYVYML</sequence>
<feature type="domain" description="CUB" evidence="6">
    <location>
        <begin position="194"/>
        <end position="303"/>
    </location>
</feature>
<reference evidence="8" key="1">
    <citation type="submission" date="2025-08" db="UniProtKB">
        <authorList>
            <consortium name="RefSeq"/>
        </authorList>
    </citation>
    <scope>IDENTIFICATION</scope>
</reference>
<dbReference type="CDD" id="cd00041">
    <property type="entry name" value="CUB"/>
    <property type="match status" value="1"/>
</dbReference>
<evidence type="ECO:0000256" key="2">
    <source>
        <dbReference type="ARBA" id="ARBA00023157"/>
    </source>
</evidence>
<accession>A0A9W3ARB0</accession>
<evidence type="ECO:0000313" key="8">
    <source>
        <dbReference type="RefSeq" id="XP_055889795.1"/>
    </source>
</evidence>
<dbReference type="PANTHER" id="PTHR24251:SF30">
    <property type="entry name" value="MEMBRANE FRIZZLED-RELATED PROTEIN"/>
    <property type="match status" value="1"/>
</dbReference>
<comment type="caution">
    <text evidence="3">Lacks conserved residue(s) required for the propagation of feature annotation.</text>
</comment>
<dbReference type="PROSITE" id="PS01180">
    <property type="entry name" value="CUB"/>
    <property type="match status" value="2"/>
</dbReference>
<dbReference type="PANTHER" id="PTHR24251">
    <property type="entry name" value="OVOCHYMASE-RELATED"/>
    <property type="match status" value="1"/>
</dbReference>
<protein>
    <submittedName>
        <fullName evidence="8">Cubilin-like</fullName>
    </submittedName>
</protein>
<evidence type="ECO:0000256" key="4">
    <source>
        <dbReference type="SAM" id="Phobius"/>
    </source>
</evidence>
<evidence type="ECO:0000256" key="3">
    <source>
        <dbReference type="PROSITE-ProRule" id="PRU00059"/>
    </source>
</evidence>
<keyword evidence="2" id="KW-1015">Disulfide bond</keyword>
<dbReference type="AlphaFoldDB" id="A0A9W3ARB0"/>
<evidence type="ECO:0000256" key="1">
    <source>
        <dbReference type="ARBA" id="ARBA00022737"/>
    </source>
</evidence>
<dbReference type="SMART" id="SM00042">
    <property type="entry name" value="CUB"/>
    <property type="match status" value="2"/>
</dbReference>
<keyword evidence="5" id="KW-0732">Signal</keyword>
<dbReference type="RefSeq" id="XP_055889795.1">
    <property type="nucleotide sequence ID" value="XM_056033820.1"/>
</dbReference>
<dbReference type="Gene3D" id="2.60.120.290">
    <property type="entry name" value="Spermadhesin, CUB domain"/>
    <property type="match status" value="1"/>
</dbReference>
<gene>
    <name evidence="8" type="primary">LOC106052383</name>
</gene>
<keyword evidence="1" id="KW-0677">Repeat</keyword>
<evidence type="ECO:0000259" key="6">
    <source>
        <dbReference type="PROSITE" id="PS01180"/>
    </source>
</evidence>
<dbReference type="Proteomes" id="UP001165740">
    <property type="component" value="Chromosome 6"/>
</dbReference>
<keyword evidence="4" id="KW-0812">Transmembrane</keyword>
<evidence type="ECO:0000313" key="7">
    <source>
        <dbReference type="Proteomes" id="UP001165740"/>
    </source>
</evidence>
<keyword evidence="7" id="KW-1185">Reference proteome</keyword>
<organism evidence="7 8">
    <name type="scientific">Biomphalaria glabrata</name>
    <name type="common">Bloodfluke planorb</name>
    <name type="synonym">Freshwater snail</name>
    <dbReference type="NCBI Taxonomy" id="6526"/>
    <lineage>
        <taxon>Eukaryota</taxon>
        <taxon>Metazoa</taxon>
        <taxon>Spiralia</taxon>
        <taxon>Lophotrochozoa</taxon>
        <taxon>Mollusca</taxon>
        <taxon>Gastropoda</taxon>
        <taxon>Heterobranchia</taxon>
        <taxon>Euthyneura</taxon>
        <taxon>Panpulmonata</taxon>
        <taxon>Hygrophila</taxon>
        <taxon>Lymnaeoidea</taxon>
        <taxon>Planorbidae</taxon>
        <taxon>Biomphalaria</taxon>
    </lineage>
</organism>
<name>A0A9W3ARB0_BIOGL</name>
<keyword evidence="4" id="KW-0472">Membrane</keyword>
<feature type="signal peptide" evidence="5">
    <location>
        <begin position="1"/>
        <end position="25"/>
    </location>
</feature>
<dbReference type="OrthoDB" id="6345439at2759"/>